<sequence>MNEKQRLATTLVNPSDKKSEKDYSKYFERVYIPPSLKDAKKRGKEEVKYHKDFVIPEHLKGMGEGRKFYIRTYGCQMNEHDTEVMAGIFMQLGYKPTDSTEDADVILLNTCAIRENAENKVFGEIGHLKPLKMEKPDLILGVCGCMSQEESVVNKILKQYQYVDLIFGTHNIHRLPHLLNEAYMSKEMVVEVWSKEGDVIENLPKVRKGNIKAWVNIMYGCDKFCTYCIVPYTRGKERSRRPEDIIQEVRHLAAQGYKEITLLGQNVNAYGKDFDDIKYGLGDLMDELRKIDIARIRFTTSHPKDFDDRLIEVLAKGGNLVDHIHLPVQSGSSEILKLMARKYTREQYLELVQKIKKAIPNVSLTTDIIVGFPNETDEQFEETLSLYREVGFDSAYTFIYSPREGTPAAKMKDNVPMEVKKERLQRLNALVNEISAQKMKEYEGKVVEVLVEGESKNNPDILAGYTRKNKLVNFKGPKSAIGQLVKVKITKAKTWTLDGEMVEEQIGVTL</sequence>
<dbReference type="Pfam" id="PF01938">
    <property type="entry name" value="TRAM"/>
    <property type="match status" value="1"/>
</dbReference>
<name>A0A165Z0F4_9BACI</name>
<dbReference type="InterPro" id="IPR058240">
    <property type="entry name" value="rSAM_sf"/>
</dbReference>
<dbReference type="EMBL" id="LWBR01000007">
    <property type="protein sequence ID" value="KZN97669.1"/>
    <property type="molecule type" value="Genomic_DNA"/>
</dbReference>
<dbReference type="Pfam" id="PF00919">
    <property type="entry name" value="UPF0004"/>
    <property type="match status" value="1"/>
</dbReference>
<feature type="binding site" evidence="11">
    <location>
        <position position="221"/>
    </location>
    <ligand>
        <name>[4Fe-4S] cluster</name>
        <dbReference type="ChEBI" id="CHEBI:49883"/>
        <label>2</label>
        <note>4Fe-4S-S-AdoMet</note>
    </ligand>
</feature>
<keyword evidence="3 11" id="KW-0963">Cytoplasm</keyword>
<dbReference type="SFLD" id="SFLDF00273">
    <property type="entry name" value="(dimethylallyl)adenosine_tRNA"/>
    <property type="match status" value="1"/>
</dbReference>
<keyword evidence="13" id="KW-1185">Reference proteome</keyword>
<reference evidence="12 13" key="1">
    <citation type="submission" date="2016-04" db="EMBL/GenBank/DDBJ databases">
        <title>Draft genome sequence of Aeribacillus pallidus 8m3 from petroleum reservoir.</title>
        <authorList>
            <person name="Poltaraus A.B."/>
            <person name="Nazina T.N."/>
            <person name="Tourova T.P."/>
            <person name="Malakho S.M."/>
            <person name="Korshunova A.V."/>
            <person name="Sokolova D.S."/>
        </authorList>
    </citation>
    <scope>NUCLEOTIDE SEQUENCE [LARGE SCALE GENOMIC DNA]</scope>
    <source>
        <strain evidence="12 13">8m3</strain>
    </source>
</reference>
<feature type="binding site" evidence="11">
    <location>
        <position position="225"/>
    </location>
    <ligand>
        <name>[4Fe-4S] cluster</name>
        <dbReference type="ChEBI" id="CHEBI:49883"/>
        <label>2</label>
        <note>4Fe-4S-S-AdoMet</note>
    </ligand>
</feature>
<evidence type="ECO:0000256" key="2">
    <source>
        <dbReference type="ARBA" id="ARBA00022485"/>
    </source>
</evidence>
<dbReference type="Gene3D" id="3.40.50.12160">
    <property type="entry name" value="Methylthiotransferase, N-terminal domain"/>
    <property type="match status" value="1"/>
</dbReference>
<dbReference type="Pfam" id="PF04055">
    <property type="entry name" value="Radical_SAM"/>
    <property type="match status" value="1"/>
</dbReference>
<dbReference type="NCBIfam" id="TIGR01574">
    <property type="entry name" value="miaB-methiolase"/>
    <property type="match status" value="1"/>
</dbReference>
<evidence type="ECO:0000256" key="11">
    <source>
        <dbReference type="HAMAP-Rule" id="MF_01864"/>
    </source>
</evidence>
<feature type="binding site" evidence="11">
    <location>
        <position position="228"/>
    </location>
    <ligand>
        <name>[4Fe-4S] cluster</name>
        <dbReference type="ChEBI" id="CHEBI:49883"/>
        <label>2</label>
        <note>4Fe-4S-S-AdoMet</note>
    </ligand>
</feature>
<dbReference type="PROSITE" id="PS01278">
    <property type="entry name" value="MTTASE_RADICAL"/>
    <property type="match status" value="1"/>
</dbReference>
<evidence type="ECO:0000256" key="10">
    <source>
        <dbReference type="ARBA" id="ARBA00033765"/>
    </source>
</evidence>
<gene>
    <name evidence="11" type="primary">miaB</name>
    <name evidence="12" type="ORF">AZI98_02585</name>
</gene>
<dbReference type="SFLD" id="SFLDG01082">
    <property type="entry name" value="B12-binding_domain_containing"/>
    <property type="match status" value="1"/>
</dbReference>
<dbReference type="InterPro" id="IPR002792">
    <property type="entry name" value="TRAM_dom"/>
</dbReference>
<dbReference type="AlphaFoldDB" id="A0A165Z0F4"/>
<dbReference type="Proteomes" id="UP000076476">
    <property type="component" value="Unassembled WGS sequence"/>
</dbReference>
<evidence type="ECO:0000313" key="13">
    <source>
        <dbReference type="Proteomes" id="UP000076476"/>
    </source>
</evidence>
<comment type="function">
    <text evidence="1 11">Catalyzes the methylthiolation of N6-(dimethylallyl)adenosine (i(6)A), leading to the formation of 2-methylthio-N6-(dimethylallyl)adenosine (ms(2)i(6)A) at position 37 in tRNAs that read codons beginning with uridine.</text>
</comment>
<protein>
    <recommendedName>
        <fullName evidence="10 11">tRNA-2-methylthio-N(6)-dimethylallyladenosine synthase</fullName>
        <ecNumber evidence="10 11">2.8.4.3</ecNumber>
    </recommendedName>
    <alternativeName>
        <fullName evidence="11">(Dimethylallyl)adenosine tRNA methylthiotransferase MiaB</fullName>
    </alternativeName>
    <alternativeName>
        <fullName evidence="11">tRNA-i(6)A37 methylthiotransferase</fullName>
    </alternativeName>
</protein>
<dbReference type="PANTHER" id="PTHR43020:SF2">
    <property type="entry name" value="MITOCHONDRIAL TRNA METHYLTHIOTRANSFERASE CDK5RAP1"/>
    <property type="match status" value="1"/>
</dbReference>
<comment type="subcellular location">
    <subcellularLocation>
        <location evidence="11">Cytoplasm</location>
    </subcellularLocation>
</comment>
<comment type="catalytic activity">
    <reaction evidence="11">
        <text>N(6)-dimethylallyladenosine(37) in tRNA + (sulfur carrier)-SH + AH2 + 2 S-adenosyl-L-methionine = 2-methylsulfanyl-N(6)-dimethylallyladenosine(37) in tRNA + (sulfur carrier)-H + 5'-deoxyadenosine + L-methionine + A + S-adenosyl-L-homocysteine + 2 H(+)</text>
        <dbReference type="Rhea" id="RHEA:37067"/>
        <dbReference type="Rhea" id="RHEA-COMP:10375"/>
        <dbReference type="Rhea" id="RHEA-COMP:10376"/>
        <dbReference type="Rhea" id="RHEA-COMP:14737"/>
        <dbReference type="Rhea" id="RHEA-COMP:14739"/>
        <dbReference type="ChEBI" id="CHEBI:13193"/>
        <dbReference type="ChEBI" id="CHEBI:15378"/>
        <dbReference type="ChEBI" id="CHEBI:17319"/>
        <dbReference type="ChEBI" id="CHEBI:17499"/>
        <dbReference type="ChEBI" id="CHEBI:29917"/>
        <dbReference type="ChEBI" id="CHEBI:57844"/>
        <dbReference type="ChEBI" id="CHEBI:57856"/>
        <dbReference type="ChEBI" id="CHEBI:59789"/>
        <dbReference type="ChEBI" id="CHEBI:64428"/>
        <dbReference type="ChEBI" id="CHEBI:74415"/>
        <dbReference type="ChEBI" id="CHEBI:74417"/>
        <dbReference type="EC" id="2.8.4.3"/>
    </reaction>
</comment>
<dbReference type="EC" id="2.8.4.3" evidence="10 11"/>
<feature type="binding site" evidence="11">
    <location>
        <position position="75"/>
    </location>
    <ligand>
        <name>[4Fe-4S] cluster</name>
        <dbReference type="ChEBI" id="CHEBI:49883"/>
        <label>1</label>
    </ligand>
</feature>
<accession>A0A164BX75</accession>
<evidence type="ECO:0000256" key="3">
    <source>
        <dbReference type="ARBA" id="ARBA00022490"/>
    </source>
</evidence>
<keyword evidence="5 11" id="KW-0949">S-adenosyl-L-methionine</keyword>
<keyword evidence="9 11" id="KW-0411">Iron-sulfur</keyword>
<dbReference type="PANTHER" id="PTHR43020">
    <property type="entry name" value="CDK5 REGULATORY SUBUNIT-ASSOCIATED PROTEIN 1"/>
    <property type="match status" value="1"/>
</dbReference>
<evidence type="ECO:0000256" key="4">
    <source>
        <dbReference type="ARBA" id="ARBA00022679"/>
    </source>
</evidence>
<comment type="caution">
    <text evidence="12">The sequence shown here is derived from an EMBL/GenBank/DDBJ whole genome shotgun (WGS) entry which is preliminary data.</text>
</comment>
<dbReference type="InterPro" id="IPR013848">
    <property type="entry name" value="Methylthiotransferase_N"/>
</dbReference>
<dbReference type="InterPro" id="IPR007197">
    <property type="entry name" value="rSAM"/>
</dbReference>
<dbReference type="SFLD" id="SFLDG01061">
    <property type="entry name" value="methylthiotransferase"/>
    <property type="match status" value="1"/>
</dbReference>
<dbReference type="RefSeq" id="WP_063386734.1">
    <property type="nucleotide sequence ID" value="NZ_LVHY01000001.1"/>
</dbReference>
<dbReference type="Gene3D" id="3.80.30.20">
    <property type="entry name" value="tm_1862 like domain"/>
    <property type="match status" value="1"/>
</dbReference>
<comment type="similarity">
    <text evidence="11">Belongs to the methylthiotransferase family. MiaB subfamily.</text>
</comment>
<dbReference type="GO" id="GO:0051539">
    <property type="term" value="F:4 iron, 4 sulfur cluster binding"/>
    <property type="evidence" value="ECO:0007669"/>
    <property type="project" value="UniProtKB-UniRule"/>
</dbReference>
<evidence type="ECO:0000256" key="1">
    <source>
        <dbReference type="ARBA" id="ARBA00003234"/>
    </source>
</evidence>
<dbReference type="NCBIfam" id="TIGR00089">
    <property type="entry name" value="MiaB/RimO family radical SAM methylthiotransferase"/>
    <property type="match status" value="1"/>
</dbReference>
<dbReference type="OrthoDB" id="9805215at2"/>
<keyword evidence="6 11" id="KW-0819">tRNA processing</keyword>
<dbReference type="HAMAP" id="MF_01864">
    <property type="entry name" value="tRNA_metthiotr_MiaB"/>
    <property type="match status" value="1"/>
</dbReference>
<dbReference type="PROSITE" id="PS51918">
    <property type="entry name" value="RADICAL_SAM"/>
    <property type="match status" value="1"/>
</dbReference>
<dbReference type="InterPro" id="IPR020612">
    <property type="entry name" value="Methylthiotransferase_CS"/>
</dbReference>
<dbReference type="GeneID" id="301126378"/>
<keyword evidence="8 11" id="KW-0408">Iron</keyword>
<dbReference type="InterPro" id="IPR038135">
    <property type="entry name" value="Methylthiotransferase_N_sf"/>
</dbReference>
<evidence type="ECO:0000256" key="8">
    <source>
        <dbReference type="ARBA" id="ARBA00023004"/>
    </source>
</evidence>
<dbReference type="SMART" id="SM00729">
    <property type="entry name" value="Elp3"/>
    <property type="match status" value="1"/>
</dbReference>
<dbReference type="STRING" id="33936.AZI98_02585"/>
<evidence type="ECO:0000256" key="6">
    <source>
        <dbReference type="ARBA" id="ARBA00022694"/>
    </source>
</evidence>
<dbReference type="PROSITE" id="PS50926">
    <property type="entry name" value="TRAM"/>
    <property type="match status" value="1"/>
</dbReference>
<dbReference type="FunFam" id="3.40.50.12160:FF:000006">
    <property type="entry name" value="tRNA-2-methylthio-N(6)-dimethylallyladenosine synthase"/>
    <property type="match status" value="1"/>
</dbReference>
<dbReference type="FunFam" id="3.80.30.20:FF:000001">
    <property type="entry name" value="tRNA-2-methylthio-N(6)-dimethylallyladenosine synthase 2"/>
    <property type="match status" value="1"/>
</dbReference>
<dbReference type="InterPro" id="IPR006463">
    <property type="entry name" value="MiaB_methiolase"/>
</dbReference>
<dbReference type="PROSITE" id="PS51449">
    <property type="entry name" value="MTTASE_N"/>
    <property type="match status" value="1"/>
</dbReference>
<proteinExistence type="inferred from homology"/>
<dbReference type="GO" id="GO:0005829">
    <property type="term" value="C:cytosol"/>
    <property type="evidence" value="ECO:0007669"/>
    <property type="project" value="TreeGrafter"/>
</dbReference>
<dbReference type="InterPro" id="IPR005839">
    <property type="entry name" value="Methylthiotransferase"/>
</dbReference>
<dbReference type="InterPro" id="IPR023404">
    <property type="entry name" value="rSAM_horseshoe"/>
</dbReference>
<evidence type="ECO:0000256" key="7">
    <source>
        <dbReference type="ARBA" id="ARBA00022723"/>
    </source>
</evidence>
<dbReference type="SUPFAM" id="SSF102114">
    <property type="entry name" value="Radical SAM enzymes"/>
    <property type="match status" value="1"/>
</dbReference>
<keyword evidence="4 11" id="KW-0808">Transferase</keyword>
<evidence type="ECO:0000313" key="12">
    <source>
        <dbReference type="EMBL" id="KZN97669.1"/>
    </source>
</evidence>
<comment type="subunit">
    <text evidence="11">Monomer.</text>
</comment>
<organism evidence="12 13">
    <name type="scientific">Aeribacillus pallidus</name>
    <dbReference type="NCBI Taxonomy" id="33936"/>
    <lineage>
        <taxon>Bacteria</taxon>
        <taxon>Bacillati</taxon>
        <taxon>Bacillota</taxon>
        <taxon>Bacilli</taxon>
        <taxon>Bacillales</taxon>
        <taxon>Bacillaceae</taxon>
        <taxon>Aeribacillus</taxon>
    </lineage>
</organism>
<dbReference type="CDD" id="cd01335">
    <property type="entry name" value="Radical_SAM"/>
    <property type="match status" value="1"/>
</dbReference>
<keyword evidence="7 11" id="KW-0479">Metal-binding</keyword>
<evidence type="ECO:0000256" key="5">
    <source>
        <dbReference type="ARBA" id="ARBA00022691"/>
    </source>
</evidence>
<feature type="binding site" evidence="11">
    <location>
        <position position="145"/>
    </location>
    <ligand>
        <name>[4Fe-4S] cluster</name>
        <dbReference type="ChEBI" id="CHEBI:49883"/>
        <label>1</label>
    </ligand>
</feature>
<dbReference type="GO" id="GO:0046872">
    <property type="term" value="F:metal ion binding"/>
    <property type="evidence" value="ECO:0007669"/>
    <property type="project" value="UniProtKB-KW"/>
</dbReference>
<dbReference type="InterPro" id="IPR006638">
    <property type="entry name" value="Elp3/MiaA/NifB-like_rSAM"/>
</dbReference>
<comment type="cofactor">
    <cofactor evidence="11">
        <name>[4Fe-4S] cluster</name>
        <dbReference type="ChEBI" id="CHEBI:49883"/>
    </cofactor>
    <text evidence="11">Binds 2 [4Fe-4S] clusters. One cluster is coordinated with 3 cysteines and an exchangeable S-adenosyl-L-methionine.</text>
</comment>
<evidence type="ECO:0000256" key="9">
    <source>
        <dbReference type="ARBA" id="ARBA00023014"/>
    </source>
</evidence>
<dbReference type="GO" id="GO:0035597">
    <property type="term" value="F:tRNA-2-methylthio-N(6)-dimethylallyladenosine(37) synthase activity"/>
    <property type="evidence" value="ECO:0007669"/>
    <property type="project" value="UniProtKB-EC"/>
</dbReference>
<keyword evidence="2 11" id="KW-0004">4Fe-4S</keyword>
<feature type="binding site" evidence="11">
    <location>
        <position position="111"/>
    </location>
    <ligand>
        <name>[4Fe-4S] cluster</name>
        <dbReference type="ChEBI" id="CHEBI:49883"/>
        <label>1</label>
    </ligand>
</feature>
<dbReference type="SFLD" id="SFLDS00029">
    <property type="entry name" value="Radical_SAM"/>
    <property type="match status" value="1"/>
</dbReference>
<accession>A0A165Z0F4</accession>